<dbReference type="EMBL" id="JAINUF010000007">
    <property type="protein sequence ID" value="KAJ8354007.1"/>
    <property type="molecule type" value="Genomic_DNA"/>
</dbReference>
<dbReference type="AlphaFoldDB" id="A0A9Q1FA17"/>
<gene>
    <name evidence="1" type="ORF">SKAU_G00215740</name>
</gene>
<keyword evidence="2" id="KW-1185">Reference proteome</keyword>
<name>A0A9Q1FA17_SYNKA</name>
<organism evidence="1 2">
    <name type="scientific">Synaphobranchus kaupii</name>
    <name type="common">Kaup's arrowtooth eel</name>
    <dbReference type="NCBI Taxonomy" id="118154"/>
    <lineage>
        <taxon>Eukaryota</taxon>
        <taxon>Metazoa</taxon>
        <taxon>Chordata</taxon>
        <taxon>Craniata</taxon>
        <taxon>Vertebrata</taxon>
        <taxon>Euteleostomi</taxon>
        <taxon>Actinopterygii</taxon>
        <taxon>Neopterygii</taxon>
        <taxon>Teleostei</taxon>
        <taxon>Anguilliformes</taxon>
        <taxon>Synaphobranchidae</taxon>
        <taxon>Synaphobranchus</taxon>
    </lineage>
</organism>
<dbReference type="Proteomes" id="UP001152622">
    <property type="component" value="Chromosome 7"/>
</dbReference>
<evidence type="ECO:0000313" key="1">
    <source>
        <dbReference type="EMBL" id="KAJ8354007.1"/>
    </source>
</evidence>
<evidence type="ECO:0000313" key="2">
    <source>
        <dbReference type="Proteomes" id="UP001152622"/>
    </source>
</evidence>
<sequence length="191" mass="20936">MERRMELPAVRTGNGDETSLMKAEAIPVMLHATIALPEFSTVPNAYSGVLEPNLMLDCGLAVARSVSSVNQGLTVVHLLNPTTEELYIPCHTKVGQFYAIREEPSDTWQLMDIPAVFVLCTSPVPDDALPAVMLPDDLMPMQISQALDGEVLGSFLQLPIDVLQSPANRMTHQLTLLVLLRVPLLLMDSQF</sequence>
<protein>
    <submittedName>
        <fullName evidence="1">Uncharacterized protein</fullName>
    </submittedName>
</protein>
<proteinExistence type="predicted"/>
<accession>A0A9Q1FA17</accession>
<reference evidence="1" key="1">
    <citation type="journal article" date="2023" name="Science">
        <title>Genome structures resolve the early diversification of teleost fishes.</title>
        <authorList>
            <person name="Parey E."/>
            <person name="Louis A."/>
            <person name="Montfort J."/>
            <person name="Bouchez O."/>
            <person name="Roques C."/>
            <person name="Iampietro C."/>
            <person name="Lluch J."/>
            <person name="Castinel A."/>
            <person name="Donnadieu C."/>
            <person name="Desvignes T."/>
            <person name="Floi Bucao C."/>
            <person name="Jouanno E."/>
            <person name="Wen M."/>
            <person name="Mejri S."/>
            <person name="Dirks R."/>
            <person name="Jansen H."/>
            <person name="Henkel C."/>
            <person name="Chen W.J."/>
            <person name="Zahm M."/>
            <person name="Cabau C."/>
            <person name="Klopp C."/>
            <person name="Thompson A.W."/>
            <person name="Robinson-Rechavi M."/>
            <person name="Braasch I."/>
            <person name="Lecointre G."/>
            <person name="Bobe J."/>
            <person name="Postlethwait J.H."/>
            <person name="Berthelot C."/>
            <person name="Roest Crollius H."/>
            <person name="Guiguen Y."/>
        </authorList>
    </citation>
    <scope>NUCLEOTIDE SEQUENCE</scope>
    <source>
        <strain evidence="1">WJC10195</strain>
    </source>
</reference>
<comment type="caution">
    <text evidence="1">The sequence shown here is derived from an EMBL/GenBank/DDBJ whole genome shotgun (WGS) entry which is preliminary data.</text>
</comment>